<name>X1UFC1_9ZZZZ</name>
<feature type="non-terminal residue" evidence="2">
    <location>
        <position position="1"/>
    </location>
</feature>
<organism evidence="2">
    <name type="scientific">marine sediment metagenome</name>
    <dbReference type="NCBI Taxonomy" id="412755"/>
    <lineage>
        <taxon>unclassified sequences</taxon>
        <taxon>metagenomes</taxon>
        <taxon>ecological metagenomes</taxon>
    </lineage>
</organism>
<accession>X1UFC1</accession>
<feature type="region of interest" description="Disordered" evidence="1">
    <location>
        <begin position="1"/>
        <end position="30"/>
    </location>
</feature>
<reference evidence="2" key="1">
    <citation type="journal article" date="2014" name="Front. Microbiol.">
        <title>High frequency of phylogenetically diverse reductive dehalogenase-homologous genes in deep subseafloor sedimentary metagenomes.</title>
        <authorList>
            <person name="Kawai M."/>
            <person name="Futagami T."/>
            <person name="Toyoda A."/>
            <person name="Takaki Y."/>
            <person name="Nishi S."/>
            <person name="Hori S."/>
            <person name="Arai W."/>
            <person name="Tsubouchi T."/>
            <person name="Morono Y."/>
            <person name="Uchiyama I."/>
            <person name="Ito T."/>
            <person name="Fujiyama A."/>
            <person name="Inagaki F."/>
            <person name="Takami H."/>
        </authorList>
    </citation>
    <scope>NUCLEOTIDE SEQUENCE</scope>
    <source>
        <strain evidence="2">Expedition CK06-06</strain>
    </source>
</reference>
<evidence type="ECO:0000313" key="2">
    <source>
        <dbReference type="EMBL" id="GAI98555.1"/>
    </source>
</evidence>
<gene>
    <name evidence="2" type="ORF">S12H4_33452</name>
</gene>
<dbReference type="AlphaFoldDB" id="X1UFC1"/>
<protein>
    <submittedName>
        <fullName evidence="2">Uncharacterized protein</fullName>
    </submittedName>
</protein>
<dbReference type="EMBL" id="BARW01019712">
    <property type="protein sequence ID" value="GAI98555.1"/>
    <property type="molecule type" value="Genomic_DNA"/>
</dbReference>
<feature type="compositionally biased region" description="Basic and acidic residues" evidence="1">
    <location>
        <begin position="1"/>
        <end position="12"/>
    </location>
</feature>
<sequence>DSNADKIVDTEYSKTQSKANPKSKSGNVKKKISGKNTVYAKGQYWDWNTAYKVYNSRKNYEQLKWSDLGETPTMVSKIKTGTVKKKIDRKNTIYAKGQYWDWNTAYKVYNSRKNYDQLKWMDLGEPPKTNPDRTTRMKRLKSATKIFNDGGTEKEVRNAIKDEQGNIYREEIDAVMLKLSSSSNAFNGGVLARLDGKKLKDCPFSKSVQYPDYINWYSGFDATDLAIKLHGKDKVLEYF</sequence>
<feature type="compositionally biased region" description="Polar residues" evidence="1">
    <location>
        <begin position="13"/>
        <end position="26"/>
    </location>
</feature>
<evidence type="ECO:0000256" key="1">
    <source>
        <dbReference type="SAM" id="MobiDB-lite"/>
    </source>
</evidence>
<proteinExistence type="predicted"/>
<comment type="caution">
    <text evidence="2">The sequence shown here is derived from an EMBL/GenBank/DDBJ whole genome shotgun (WGS) entry which is preliminary data.</text>
</comment>